<dbReference type="EMBL" id="QQOH01000003">
    <property type="protein sequence ID" value="RDE19729.1"/>
    <property type="molecule type" value="Genomic_DNA"/>
</dbReference>
<proteinExistence type="predicted"/>
<gene>
    <name evidence="1" type="ORF">DV711_12685</name>
</gene>
<dbReference type="AlphaFoldDB" id="A0A369WEZ0"/>
<dbReference type="InterPro" id="IPR008972">
    <property type="entry name" value="Cupredoxin"/>
</dbReference>
<dbReference type="SUPFAM" id="SSF49503">
    <property type="entry name" value="Cupredoxins"/>
    <property type="match status" value="1"/>
</dbReference>
<comment type="caution">
    <text evidence="1">The sequence shown here is derived from an EMBL/GenBank/DDBJ whole genome shotgun (WGS) entry which is preliminary data.</text>
</comment>
<dbReference type="GO" id="GO:0030246">
    <property type="term" value="F:carbohydrate binding"/>
    <property type="evidence" value="ECO:0007669"/>
    <property type="project" value="InterPro"/>
</dbReference>
<dbReference type="SUPFAM" id="SSF49452">
    <property type="entry name" value="Starch-binding domain-like"/>
    <property type="match status" value="1"/>
</dbReference>
<dbReference type="Gene3D" id="2.60.40.420">
    <property type="entry name" value="Cupredoxins - blue copper proteins"/>
    <property type="match status" value="1"/>
</dbReference>
<protein>
    <submittedName>
        <fullName evidence="1">Methylamine utilization protein</fullName>
    </submittedName>
</protein>
<reference evidence="1 2" key="1">
    <citation type="submission" date="2018-07" db="EMBL/GenBank/DDBJ databases">
        <title>Motiliproteus coralliicola sp. nov., a bacterium isolated from Coral.</title>
        <authorList>
            <person name="Wang G."/>
        </authorList>
    </citation>
    <scope>NUCLEOTIDE SEQUENCE [LARGE SCALE GENOMIC DNA]</scope>
    <source>
        <strain evidence="1 2">C34</strain>
    </source>
</reference>
<name>A0A369WEZ0_9GAMM</name>
<organism evidence="1 2">
    <name type="scientific">Motiliproteus coralliicola</name>
    <dbReference type="NCBI Taxonomy" id="2283196"/>
    <lineage>
        <taxon>Bacteria</taxon>
        <taxon>Pseudomonadati</taxon>
        <taxon>Pseudomonadota</taxon>
        <taxon>Gammaproteobacteria</taxon>
        <taxon>Oceanospirillales</taxon>
        <taxon>Oceanospirillaceae</taxon>
        <taxon>Motiliproteus</taxon>
    </lineage>
</organism>
<keyword evidence="2" id="KW-1185">Reference proteome</keyword>
<evidence type="ECO:0000313" key="2">
    <source>
        <dbReference type="Proteomes" id="UP000253769"/>
    </source>
</evidence>
<sequence length="213" mass="23578">MVELLCLTTLLSASFAHSGSQLQVRVLDDGQSPLENAVISLVPLFEHQPASVPGEALVKQQGAQFRPFVQPVQVGTKVSFPNFDDFRHHVYSFSKAKRFQLQLYGQDESKSIVFDKPGVIALGCNIHDNMLAFVYVTDHPFYSLSGDDGTVSFDDLPAGTYKVYAWHPDIKGRTEVEISSIELVDGEPQSLDAELILKSARSVQYPPDENGNY</sequence>
<dbReference type="InterPro" id="IPR013784">
    <property type="entry name" value="Carb-bd-like_fold"/>
</dbReference>
<evidence type="ECO:0000313" key="1">
    <source>
        <dbReference type="EMBL" id="RDE19729.1"/>
    </source>
</evidence>
<dbReference type="Proteomes" id="UP000253769">
    <property type="component" value="Unassembled WGS sequence"/>
</dbReference>
<accession>A0A369WEZ0</accession>